<organism evidence="1">
    <name type="scientific">Anopheles coluzzii</name>
    <name type="common">African malaria mosquito</name>
    <dbReference type="NCBI Taxonomy" id="1518534"/>
    <lineage>
        <taxon>Eukaryota</taxon>
        <taxon>Metazoa</taxon>
        <taxon>Ecdysozoa</taxon>
        <taxon>Arthropoda</taxon>
        <taxon>Hexapoda</taxon>
        <taxon>Insecta</taxon>
        <taxon>Pterygota</taxon>
        <taxon>Neoptera</taxon>
        <taxon>Endopterygota</taxon>
        <taxon>Diptera</taxon>
        <taxon>Nematocera</taxon>
        <taxon>Culicoidea</taxon>
        <taxon>Culicidae</taxon>
        <taxon>Anophelinae</taxon>
        <taxon>Anopheles</taxon>
    </lineage>
</organism>
<evidence type="ECO:0000313" key="1">
    <source>
        <dbReference type="EnsemblMetazoa" id="ACOM026124-PA.1"/>
    </source>
</evidence>
<dbReference type="EnsemblMetazoa" id="ACOM026124-RA">
    <property type="protein sequence ID" value="ACOM026124-PA.1"/>
    <property type="gene ID" value="ACOM026124"/>
</dbReference>
<sequence>LYLSFSEINSIIAKATMPCPKRKLKPKIRFKVSQTKLSQTLKKLKKPLELTNSSGAFSSCNINIIKQLNTNTFPQPIEWRHNWLEVFKDTITRHNWEAFIRTLRLASQNNTFCGLDNVLRNSFLSILTHKIYMDIKALRLYLYTIAPCRNEHDIEFCIKTILRIFNGDQNKPVQKNGGKTIDSASNSDVIQS</sequence>
<proteinExistence type="predicted"/>
<name>A0A8W7P577_ANOCL</name>
<dbReference type="AlphaFoldDB" id="A0A8W7P577"/>
<protein>
    <submittedName>
        <fullName evidence="1">Uncharacterized protein</fullName>
    </submittedName>
</protein>
<dbReference type="Proteomes" id="UP000075882">
    <property type="component" value="Unassembled WGS sequence"/>
</dbReference>
<reference evidence="1" key="1">
    <citation type="submission" date="2022-08" db="UniProtKB">
        <authorList>
            <consortium name="EnsemblMetazoa"/>
        </authorList>
    </citation>
    <scope>IDENTIFICATION</scope>
</reference>
<accession>A0A8W7P577</accession>